<proteinExistence type="predicted"/>
<reference evidence="1 2" key="1">
    <citation type="submission" date="2017-09" db="EMBL/GenBank/DDBJ databases">
        <title>The Catabolism of 3,6-Dichlorosalicylic acid is Initiated by the Cytochrome P450 Monooxygenase DsmABC in Rhizorhabdus dicambivorans Ndbn-20.</title>
        <authorList>
            <person name="Na L."/>
        </authorList>
    </citation>
    <scope>NUCLEOTIDE SEQUENCE [LARGE SCALE GENOMIC DNA]</scope>
    <source>
        <strain evidence="1 2">Ndbn-20m</strain>
    </source>
</reference>
<evidence type="ECO:0000313" key="1">
    <source>
        <dbReference type="EMBL" id="PCE42534.1"/>
    </source>
</evidence>
<accession>A0A2A4FYF3</accession>
<protein>
    <recommendedName>
        <fullName evidence="3">DUF91 domain-containing protein</fullName>
    </recommendedName>
</protein>
<dbReference type="AlphaFoldDB" id="A0A2A4FYF3"/>
<dbReference type="EMBL" id="NWUF01000007">
    <property type="protein sequence ID" value="PCE42534.1"/>
    <property type="molecule type" value="Genomic_DNA"/>
</dbReference>
<sequence>MRGPKRRCRGTPVVVTADGENRLERITLGGVHSEAWLQKLMHDHPSALPIHMIEPAFGDPIAIACEMPCAAGFIDNLFLTPTGEIILVEAKLWRNAELRRKVVAQALDYVAALTRLDYPAFEAMILHGCKLKAPSLHALVADHPDAYDEPEFIDAIARNLKQGRMLVMAVAEGIREETESLVGLLQSHAGAHFTFALVELGCWRDERTGDIVVVPDTLAQTVLIERGIVVIEGGVPKILPSAPGKAATKPHSLSAEMFYEELAKRDPALPNAIQAFIKKVEPLGVYPDQRATLGIKANHPDGHKPISLGFIDKTGKLWTDAVATTVPANIARRYTRRLADLIGGQLSGSDGLAVTTNGSSAPLVSQLLPEHAEAWADAMQSLLAEVSKQSEHAA</sequence>
<evidence type="ECO:0008006" key="3">
    <source>
        <dbReference type="Google" id="ProtNLM"/>
    </source>
</evidence>
<name>A0A2A4FYF3_9SPHN</name>
<keyword evidence="2" id="KW-1185">Reference proteome</keyword>
<dbReference type="InterPro" id="IPR011856">
    <property type="entry name" value="tRNA_endonuc-like_dom_sf"/>
</dbReference>
<dbReference type="Gene3D" id="3.40.1350.10">
    <property type="match status" value="1"/>
</dbReference>
<gene>
    <name evidence="1" type="ORF">COO09_08935</name>
</gene>
<organism evidence="1 2">
    <name type="scientific">Rhizorhabdus dicambivorans</name>
    <dbReference type="NCBI Taxonomy" id="1850238"/>
    <lineage>
        <taxon>Bacteria</taxon>
        <taxon>Pseudomonadati</taxon>
        <taxon>Pseudomonadota</taxon>
        <taxon>Alphaproteobacteria</taxon>
        <taxon>Sphingomonadales</taxon>
        <taxon>Sphingomonadaceae</taxon>
        <taxon>Rhizorhabdus</taxon>
    </lineage>
</organism>
<comment type="caution">
    <text evidence="1">The sequence shown here is derived from an EMBL/GenBank/DDBJ whole genome shotgun (WGS) entry which is preliminary data.</text>
</comment>
<dbReference type="KEGG" id="rdi:CMV14_07145"/>
<dbReference type="Proteomes" id="UP000218934">
    <property type="component" value="Unassembled WGS sequence"/>
</dbReference>
<dbReference type="OrthoDB" id="506280at2"/>
<evidence type="ECO:0000313" key="2">
    <source>
        <dbReference type="Proteomes" id="UP000218934"/>
    </source>
</evidence>
<dbReference type="GO" id="GO:0003676">
    <property type="term" value="F:nucleic acid binding"/>
    <property type="evidence" value="ECO:0007669"/>
    <property type="project" value="InterPro"/>
</dbReference>
<dbReference type="RefSeq" id="WP_066960563.1">
    <property type="nucleotide sequence ID" value="NZ_CP023449.1"/>
</dbReference>